<dbReference type="Pfam" id="PF13852">
    <property type="entry name" value="DUF4197"/>
    <property type="match status" value="1"/>
</dbReference>
<organism evidence="2 3">
    <name type="scientific">Prorocentrum cordatum</name>
    <dbReference type="NCBI Taxonomy" id="2364126"/>
    <lineage>
        <taxon>Eukaryota</taxon>
        <taxon>Sar</taxon>
        <taxon>Alveolata</taxon>
        <taxon>Dinophyceae</taxon>
        <taxon>Prorocentrales</taxon>
        <taxon>Prorocentraceae</taxon>
        <taxon>Prorocentrum</taxon>
    </lineage>
</organism>
<gene>
    <name evidence="2" type="ORF">PCOR1329_LOCUS40803</name>
</gene>
<accession>A0ABN9TP12</accession>
<reference evidence="2" key="1">
    <citation type="submission" date="2023-10" db="EMBL/GenBank/DDBJ databases">
        <authorList>
            <person name="Chen Y."/>
            <person name="Shah S."/>
            <person name="Dougan E. K."/>
            <person name="Thang M."/>
            <person name="Chan C."/>
        </authorList>
    </citation>
    <scope>NUCLEOTIDE SEQUENCE [LARGE SCALE GENOMIC DNA]</scope>
</reference>
<evidence type="ECO:0000313" key="2">
    <source>
        <dbReference type="EMBL" id="CAK0847635.1"/>
    </source>
</evidence>
<proteinExistence type="predicted"/>
<comment type="caution">
    <text evidence="2">The sequence shown here is derived from an EMBL/GenBank/DDBJ whole genome shotgun (WGS) entry which is preliminary data.</text>
</comment>
<name>A0ABN9TP12_9DINO</name>
<evidence type="ECO:0000256" key="1">
    <source>
        <dbReference type="SAM" id="MobiDB-lite"/>
    </source>
</evidence>
<keyword evidence="3" id="KW-1185">Reference proteome</keyword>
<protein>
    <submittedName>
        <fullName evidence="2">Uncharacterized protein</fullName>
    </submittedName>
</protein>
<feature type="region of interest" description="Disordered" evidence="1">
    <location>
        <begin position="70"/>
        <end position="90"/>
    </location>
</feature>
<dbReference type="EMBL" id="CAUYUJ010014918">
    <property type="protein sequence ID" value="CAK0847635.1"/>
    <property type="molecule type" value="Genomic_DNA"/>
</dbReference>
<evidence type="ECO:0000313" key="3">
    <source>
        <dbReference type="Proteomes" id="UP001189429"/>
    </source>
</evidence>
<dbReference type="InterPro" id="IPR025245">
    <property type="entry name" value="DUF4197"/>
</dbReference>
<sequence>MGCGASAVPKNNCTDEQRRELCAENGRRMLQLCVPQALDKSSEVKVTVPQQLAGFKASANTLRDHAVKLREKKEKEGTSDGGAEEGQEKKAGIGGFMDKVTGAIEGVAEKAGELVGKGVGAALDEAAKALDAAVDKLESPMSTVGRDIVEAKKAEIAKVYEEVIPTVLVDAEVPVALVRGEPPYGLKEYQAVPGSALSDKLTSLSRDKLAEQLEPVVKPALDEHSALKAFSAAMKAHEAAVAASAKLSPSGTALEKVEFDLGKHVIQEVISRLGELIAKEEAEIRKAPGGKWPEDPQIFATVFSGEQLTADTWAGTFKARKGLK</sequence>
<dbReference type="Proteomes" id="UP001189429">
    <property type="component" value="Unassembled WGS sequence"/>
</dbReference>